<feature type="transmembrane region" description="Helical" evidence="3">
    <location>
        <begin position="118"/>
        <end position="139"/>
    </location>
</feature>
<feature type="transmembrane region" description="Helical" evidence="3">
    <location>
        <begin position="6"/>
        <end position="25"/>
    </location>
</feature>
<reference evidence="5 6" key="1">
    <citation type="submission" date="2019-09" db="EMBL/GenBank/DDBJ databases">
        <title>FDA dAtabase for Regulatory Grade micrObial Sequences (FDA-ARGOS): Supporting development and validation of Infectious Disease Dx tests.</title>
        <authorList>
            <person name="Sciortino C."/>
            <person name="Tallon L."/>
            <person name="Sadzewicz L."/>
            <person name="Vavikolanu K."/>
            <person name="Mehta A."/>
            <person name="Aluvathingal J."/>
            <person name="Nadendla S."/>
            <person name="Nandy P."/>
            <person name="Geyer C."/>
            <person name="Yan Y."/>
            <person name="Sichtig H."/>
        </authorList>
    </citation>
    <scope>NUCLEOTIDE SEQUENCE [LARGE SCALE GENOMIC DNA]</scope>
    <source>
        <strain evidence="5 6">FDAARGOS_664</strain>
    </source>
</reference>
<dbReference type="GO" id="GO:1902201">
    <property type="term" value="P:negative regulation of bacterial-type flagellum-dependent cell motility"/>
    <property type="evidence" value="ECO:0007669"/>
    <property type="project" value="TreeGrafter"/>
</dbReference>
<name>A0A5P2HCV1_9BURK</name>
<dbReference type="AlphaFoldDB" id="A0A5P2HCV1"/>
<dbReference type="SUPFAM" id="SSF55073">
    <property type="entry name" value="Nucleotide cyclase"/>
    <property type="match status" value="1"/>
</dbReference>
<keyword evidence="3" id="KW-0812">Transmembrane</keyword>
<dbReference type="GO" id="GO:0005886">
    <property type="term" value="C:plasma membrane"/>
    <property type="evidence" value="ECO:0007669"/>
    <property type="project" value="TreeGrafter"/>
</dbReference>
<dbReference type="NCBIfam" id="TIGR00254">
    <property type="entry name" value="GGDEF"/>
    <property type="match status" value="1"/>
</dbReference>
<dbReference type="PANTHER" id="PTHR45138">
    <property type="entry name" value="REGULATORY COMPONENTS OF SENSORY TRANSDUCTION SYSTEM"/>
    <property type="match status" value="1"/>
</dbReference>
<evidence type="ECO:0000256" key="2">
    <source>
        <dbReference type="ARBA" id="ARBA00034247"/>
    </source>
</evidence>
<feature type="transmembrane region" description="Helical" evidence="3">
    <location>
        <begin position="189"/>
        <end position="209"/>
    </location>
</feature>
<dbReference type="EC" id="2.7.7.65" evidence="1"/>
<evidence type="ECO:0000313" key="6">
    <source>
        <dbReference type="Proteomes" id="UP000322822"/>
    </source>
</evidence>
<dbReference type="CDD" id="cd01949">
    <property type="entry name" value="GGDEF"/>
    <property type="match status" value="1"/>
</dbReference>
<comment type="catalytic activity">
    <reaction evidence="2">
        <text>2 GTP = 3',3'-c-di-GMP + 2 diphosphate</text>
        <dbReference type="Rhea" id="RHEA:24898"/>
        <dbReference type="ChEBI" id="CHEBI:33019"/>
        <dbReference type="ChEBI" id="CHEBI:37565"/>
        <dbReference type="ChEBI" id="CHEBI:58805"/>
        <dbReference type="EC" id="2.7.7.65"/>
    </reaction>
</comment>
<dbReference type="GO" id="GO:0052621">
    <property type="term" value="F:diguanylate cyclase activity"/>
    <property type="evidence" value="ECO:0007669"/>
    <property type="project" value="UniProtKB-EC"/>
</dbReference>
<evidence type="ECO:0000256" key="1">
    <source>
        <dbReference type="ARBA" id="ARBA00012528"/>
    </source>
</evidence>
<dbReference type="Proteomes" id="UP000322822">
    <property type="component" value="Chromosome 2"/>
</dbReference>
<dbReference type="EMBL" id="CP044067">
    <property type="protein sequence ID" value="QET05303.1"/>
    <property type="molecule type" value="Genomic_DNA"/>
</dbReference>
<gene>
    <name evidence="5" type="ORF">FOB72_25090</name>
</gene>
<dbReference type="Gene3D" id="3.30.70.270">
    <property type="match status" value="1"/>
</dbReference>
<dbReference type="InterPro" id="IPR050469">
    <property type="entry name" value="Diguanylate_Cyclase"/>
</dbReference>
<feature type="transmembrane region" description="Helical" evidence="3">
    <location>
        <begin position="62"/>
        <end position="84"/>
    </location>
</feature>
<evidence type="ECO:0000313" key="5">
    <source>
        <dbReference type="EMBL" id="QET05303.1"/>
    </source>
</evidence>
<dbReference type="PROSITE" id="PS50887">
    <property type="entry name" value="GGDEF"/>
    <property type="match status" value="1"/>
</dbReference>
<dbReference type="InterPro" id="IPR043128">
    <property type="entry name" value="Rev_trsase/Diguanyl_cyclase"/>
</dbReference>
<dbReference type="InterPro" id="IPR000160">
    <property type="entry name" value="GGDEF_dom"/>
</dbReference>
<dbReference type="OrthoDB" id="9813903at2"/>
<dbReference type="Pfam" id="PF00990">
    <property type="entry name" value="GGDEF"/>
    <property type="match status" value="1"/>
</dbReference>
<feature type="transmembrane region" description="Helical" evidence="3">
    <location>
        <begin position="151"/>
        <end position="174"/>
    </location>
</feature>
<dbReference type="PANTHER" id="PTHR45138:SF9">
    <property type="entry name" value="DIGUANYLATE CYCLASE DGCM-RELATED"/>
    <property type="match status" value="1"/>
</dbReference>
<evidence type="ECO:0000259" key="4">
    <source>
        <dbReference type="PROSITE" id="PS50887"/>
    </source>
</evidence>
<feature type="transmembrane region" description="Helical" evidence="3">
    <location>
        <begin position="96"/>
        <end position="112"/>
    </location>
</feature>
<dbReference type="RefSeq" id="WP_150375360.1">
    <property type="nucleotide sequence ID" value="NZ_CP044067.1"/>
</dbReference>
<proteinExistence type="predicted"/>
<dbReference type="SMART" id="SM00267">
    <property type="entry name" value="GGDEF"/>
    <property type="match status" value="1"/>
</dbReference>
<feature type="domain" description="GGDEF" evidence="4">
    <location>
        <begin position="250"/>
        <end position="384"/>
    </location>
</feature>
<sequence>MYVDLLTLYLLAIGTLLASAAMIFWEHRTNPRRSRSLRILSAGFATLATGCVMVLVRKKLPGISGAMISNLIMLCGYLLILGGVASLRGASVRGRAAVILVVMALIWLIGGVRYQDVVWAYVSAFPIALISGMTAWEMLRCDEMKTLHSRRIVAAVTGIHSLFYVARTVILPWVVSAYGPAAQSMASKITMYEGVLFSVVLPMTLLKLMREEMHGQLLRESQTDYLTRLGNRRWFFEQGARMLEGARGRGPVAVLAFDLDQFKAINDMHGHQTGDTVLKSFAEIARGVVGADVLLARIGGEEFAALLTGDDARRAPALGQAIARAFADAIPNRIDSVGVPATVSIGLAQFDDDAPGLTAALAAADRALYRAKSLGGNRLEVAGVEQATA</sequence>
<keyword evidence="3" id="KW-0472">Membrane</keyword>
<protein>
    <recommendedName>
        <fullName evidence="1">diguanylate cyclase</fullName>
        <ecNumber evidence="1">2.7.7.65</ecNumber>
    </recommendedName>
</protein>
<evidence type="ECO:0000256" key="3">
    <source>
        <dbReference type="SAM" id="Phobius"/>
    </source>
</evidence>
<dbReference type="InterPro" id="IPR029787">
    <property type="entry name" value="Nucleotide_cyclase"/>
</dbReference>
<accession>A0A5P2HCV1</accession>
<keyword evidence="3" id="KW-1133">Transmembrane helix</keyword>
<dbReference type="GO" id="GO:0043709">
    <property type="term" value="P:cell adhesion involved in single-species biofilm formation"/>
    <property type="evidence" value="ECO:0007669"/>
    <property type="project" value="TreeGrafter"/>
</dbReference>
<organism evidence="5 6">
    <name type="scientific">Cupriavidus pauculus</name>
    <dbReference type="NCBI Taxonomy" id="82633"/>
    <lineage>
        <taxon>Bacteria</taxon>
        <taxon>Pseudomonadati</taxon>
        <taxon>Pseudomonadota</taxon>
        <taxon>Betaproteobacteria</taxon>
        <taxon>Burkholderiales</taxon>
        <taxon>Burkholderiaceae</taxon>
        <taxon>Cupriavidus</taxon>
    </lineage>
</organism>
<feature type="transmembrane region" description="Helical" evidence="3">
    <location>
        <begin position="37"/>
        <end position="56"/>
    </location>
</feature>